<keyword evidence="2" id="KW-1185">Reference proteome</keyword>
<proteinExistence type="predicted"/>
<protein>
    <submittedName>
        <fullName evidence="1">Uncharacterized protein</fullName>
    </submittedName>
</protein>
<dbReference type="Proteomes" id="UP001234178">
    <property type="component" value="Unassembled WGS sequence"/>
</dbReference>
<comment type="caution">
    <text evidence="1">The sequence shown here is derived from an EMBL/GenBank/DDBJ whole genome shotgun (WGS) entry which is preliminary data.</text>
</comment>
<sequence length="77" mass="8784">MWSSLKRSFMGITCHWIDEAFLERRSSALACKRFQGGFDITRHTSDAIAKMNQEVMKHFKLGNKVKSIVTQIGIVVP</sequence>
<evidence type="ECO:0000313" key="1">
    <source>
        <dbReference type="EMBL" id="KAK4037665.1"/>
    </source>
</evidence>
<organism evidence="1 2">
    <name type="scientific">Daphnia magna</name>
    <dbReference type="NCBI Taxonomy" id="35525"/>
    <lineage>
        <taxon>Eukaryota</taxon>
        <taxon>Metazoa</taxon>
        <taxon>Ecdysozoa</taxon>
        <taxon>Arthropoda</taxon>
        <taxon>Crustacea</taxon>
        <taxon>Branchiopoda</taxon>
        <taxon>Diplostraca</taxon>
        <taxon>Cladocera</taxon>
        <taxon>Anomopoda</taxon>
        <taxon>Daphniidae</taxon>
        <taxon>Daphnia</taxon>
    </lineage>
</organism>
<dbReference type="PANTHER" id="PTHR47501:SF5">
    <property type="entry name" value="HAT C-TERMINAL DIMERISATION DOMAIN-CONTAINING PROTEIN"/>
    <property type="match status" value="1"/>
</dbReference>
<reference evidence="1 2" key="1">
    <citation type="journal article" date="2023" name="Nucleic Acids Res.">
        <title>The hologenome of Daphnia magna reveals possible DNA methylation and microbiome-mediated evolution of the host genome.</title>
        <authorList>
            <person name="Chaturvedi A."/>
            <person name="Li X."/>
            <person name="Dhandapani V."/>
            <person name="Marshall H."/>
            <person name="Kissane S."/>
            <person name="Cuenca-Cambronero M."/>
            <person name="Asole G."/>
            <person name="Calvet F."/>
            <person name="Ruiz-Romero M."/>
            <person name="Marangio P."/>
            <person name="Guigo R."/>
            <person name="Rago D."/>
            <person name="Mirbahai L."/>
            <person name="Eastwood N."/>
            <person name="Colbourne J.K."/>
            <person name="Zhou J."/>
            <person name="Mallon E."/>
            <person name="Orsini L."/>
        </authorList>
    </citation>
    <scope>NUCLEOTIDE SEQUENCE [LARGE SCALE GENOMIC DNA]</scope>
    <source>
        <strain evidence="1">LRV0_1</strain>
    </source>
</reference>
<name>A0ABR0B7L4_9CRUS</name>
<accession>A0ABR0B7L4</accession>
<dbReference type="PANTHER" id="PTHR47501">
    <property type="entry name" value="TRANSPOSASE-RELATED"/>
    <property type="match status" value="1"/>
</dbReference>
<evidence type="ECO:0000313" key="2">
    <source>
        <dbReference type="Proteomes" id="UP001234178"/>
    </source>
</evidence>
<dbReference type="EMBL" id="JAOYFB010000040">
    <property type="protein sequence ID" value="KAK4037665.1"/>
    <property type="molecule type" value="Genomic_DNA"/>
</dbReference>
<gene>
    <name evidence="1" type="ORF">OUZ56_029696</name>
</gene>